<name>A0A9P6PL33_9FUNG</name>
<protein>
    <submittedName>
        <fullName evidence="1">Uncharacterized protein</fullName>
    </submittedName>
</protein>
<dbReference type="EMBL" id="JAAAJB010001522">
    <property type="protein sequence ID" value="KAG0247823.1"/>
    <property type="molecule type" value="Genomic_DNA"/>
</dbReference>
<accession>A0A9P6PL33</accession>
<proteinExistence type="predicted"/>
<dbReference type="AlphaFoldDB" id="A0A9P6PL33"/>
<reference evidence="1" key="1">
    <citation type="journal article" date="2020" name="Fungal Divers.">
        <title>Resolving the Mortierellaceae phylogeny through synthesis of multi-gene phylogenetics and phylogenomics.</title>
        <authorList>
            <person name="Vandepol N."/>
            <person name="Liber J."/>
            <person name="Desiro A."/>
            <person name="Na H."/>
            <person name="Kennedy M."/>
            <person name="Barry K."/>
            <person name="Grigoriev I.V."/>
            <person name="Miller A.N."/>
            <person name="O'Donnell K."/>
            <person name="Stajich J.E."/>
            <person name="Bonito G."/>
        </authorList>
    </citation>
    <scope>NUCLEOTIDE SEQUENCE</scope>
    <source>
        <strain evidence="1">BC1065</strain>
    </source>
</reference>
<sequence length="349" mass="39179">MIYGIQDNLHALLKPRRLGLAIALDEAQAAVNSILPGRFISPPALAAYWNPRNPPSVLFDDNNEIQLHHRRGFLAPLTATLSRMRATLVILGTALSLHDADHLYNAIGKETNFIRITEFPQFDEEDIQQILSSLIDLSECEIPPFKRRRLSGRARFSLGIINYLVATGSTQDFKQNILENGVEKTIEDVKRDLRNGIRSILANDLTGEASRLLCWMVLANHRQDVKISFPSIQQSDFVDKALCRPQEHPDGIHLIMDEPLVVEAVEEELKSSGKDPAFTEYLDQLNRIISSLGATSATKGAALEMLVRRSLQRFNGVPLKDLPFLRGLDLPHWCNHLRLQIDEINTANG</sequence>
<evidence type="ECO:0000313" key="2">
    <source>
        <dbReference type="Proteomes" id="UP000807716"/>
    </source>
</evidence>
<keyword evidence="2" id="KW-1185">Reference proteome</keyword>
<feature type="non-terminal residue" evidence="1">
    <location>
        <position position="349"/>
    </location>
</feature>
<gene>
    <name evidence="1" type="ORF">DFQ27_001554</name>
</gene>
<comment type="caution">
    <text evidence="1">The sequence shown here is derived from an EMBL/GenBank/DDBJ whole genome shotgun (WGS) entry which is preliminary data.</text>
</comment>
<organism evidence="1 2">
    <name type="scientific">Actinomortierella ambigua</name>
    <dbReference type="NCBI Taxonomy" id="1343610"/>
    <lineage>
        <taxon>Eukaryota</taxon>
        <taxon>Fungi</taxon>
        <taxon>Fungi incertae sedis</taxon>
        <taxon>Mucoromycota</taxon>
        <taxon>Mortierellomycotina</taxon>
        <taxon>Mortierellomycetes</taxon>
        <taxon>Mortierellales</taxon>
        <taxon>Mortierellaceae</taxon>
        <taxon>Actinomortierella</taxon>
    </lineage>
</organism>
<dbReference type="Proteomes" id="UP000807716">
    <property type="component" value="Unassembled WGS sequence"/>
</dbReference>
<dbReference type="OrthoDB" id="2420447at2759"/>
<evidence type="ECO:0000313" key="1">
    <source>
        <dbReference type="EMBL" id="KAG0247823.1"/>
    </source>
</evidence>